<dbReference type="InterPro" id="IPR013810">
    <property type="entry name" value="Ribosomal_uS5_N"/>
</dbReference>
<dbReference type="InterPro" id="IPR020568">
    <property type="entry name" value="Ribosomal_Su5_D2-typ_SF"/>
</dbReference>
<feature type="domain" description="S5 DRBM" evidence="11">
    <location>
        <begin position="177"/>
        <end position="241"/>
    </location>
</feature>
<dbReference type="PANTHER" id="PTHR48277">
    <property type="entry name" value="MITOCHONDRIAL RIBOSOMAL PROTEIN S5"/>
    <property type="match status" value="1"/>
</dbReference>
<dbReference type="InterPro" id="IPR000851">
    <property type="entry name" value="Ribosomal_uS5"/>
</dbReference>
<evidence type="ECO:0000256" key="6">
    <source>
        <dbReference type="ARBA" id="ARBA00039335"/>
    </source>
</evidence>
<comment type="similarity">
    <text evidence="2 10">Belongs to the universal ribosomal protein uS5 family.</text>
</comment>
<evidence type="ECO:0000256" key="10">
    <source>
        <dbReference type="RuleBase" id="RU003823"/>
    </source>
</evidence>
<evidence type="ECO:0000256" key="9">
    <source>
        <dbReference type="PROSITE-ProRule" id="PRU00268"/>
    </source>
</evidence>
<dbReference type="Pfam" id="PF03719">
    <property type="entry name" value="Ribosomal_S5_C"/>
    <property type="match status" value="1"/>
</dbReference>
<protein>
    <recommendedName>
        <fullName evidence="6">Small ribosomal subunit protein uS5m</fullName>
    </recommendedName>
    <alternativeName>
        <fullName evidence="7">28S ribosomal protein S5, mitochondrial</fullName>
    </alternativeName>
</protein>
<dbReference type="PANTHER" id="PTHR48277:SF1">
    <property type="entry name" value="MITOCHONDRIAL RIBOSOMAL PROTEIN S5"/>
    <property type="match status" value="1"/>
</dbReference>
<comment type="subunit">
    <text evidence="8">Component of the mitochondrial ribosome small subunit (28S) which comprises a 12S rRNA and about 30 distinct proteins.</text>
</comment>
<proteinExistence type="inferred from homology"/>
<sequence>MSICALRCYTPFIKPIQRLFLIENRILNKTNIQNIDIWKLQTSISVVRPVSVLAKYTGKDLWKSVLSVSNAGKNRGRGKGLKRRQKDLNKGQIIGIGKLNMVWPGLNAPVMQEVNIVKPHKVSTNLDRELQSTTSTDLLKRRSRKVHPLLRGWTSAKLGGKSIGPPESSNENSLNDFETKVIQHRVVSHMTGNLGRVRVHSIFAITGNQKGLCGFSLGKASEISTALRLAKNRAGLKLMLIPIYNNHTVYHDFFSQFGSTKLFVSKKYDGYGLVCHRAIKCACEVIGIKDIYVKVEGAINYQHIIKAFILGLLRQKTHQQLAEEKQLHLVEFRNENQMYPKVIATPATVRKPAEVSSMEILDFTQYVLGGKVVLKKKKYPPFYINYNSYKIKQRKMEYLRNQDQVRIEMYAKHGELKSFLTDKYPEAKPHLWKKNRTSENEEEN</sequence>
<dbReference type="Proteomes" id="UP000695007">
    <property type="component" value="Unplaced"/>
</dbReference>
<keyword evidence="12" id="KW-1185">Reference proteome</keyword>
<dbReference type="FunFam" id="3.30.160.20:FF:000022">
    <property type="entry name" value="28S ribosomal protein S5, mitochondrial"/>
    <property type="match status" value="1"/>
</dbReference>
<dbReference type="InterPro" id="IPR048584">
    <property type="entry name" value="Ribosomal_uS5m_N"/>
</dbReference>
<dbReference type="GO" id="GO:0005763">
    <property type="term" value="C:mitochondrial small ribosomal subunit"/>
    <property type="evidence" value="ECO:0007669"/>
    <property type="project" value="UniProtKB-ARBA"/>
</dbReference>
<dbReference type="SUPFAM" id="SSF54211">
    <property type="entry name" value="Ribosomal protein S5 domain 2-like"/>
    <property type="match status" value="1"/>
</dbReference>
<dbReference type="CTD" id="64969"/>
<gene>
    <name evidence="13" type="primary">LOC105368077</name>
</gene>
<evidence type="ECO:0000256" key="1">
    <source>
        <dbReference type="ARBA" id="ARBA00004173"/>
    </source>
</evidence>
<evidence type="ECO:0000256" key="2">
    <source>
        <dbReference type="ARBA" id="ARBA00008945"/>
    </source>
</evidence>
<dbReference type="FunFam" id="3.30.230.10:FF:000002">
    <property type="entry name" value="30S ribosomal protein S5"/>
    <property type="match status" value="1"/>
</dbReference>
<keyword evidence="5 9" id="KW-0687">Ribonucleoprotein</keyword>
<dbReference type="SUPFAM" id="SSF54768">
    <property type="entry name" value="dsRNA-binding domain-like"/>
    <property type="match status" value="1"/>
</dbReference>
<dbReference type="RefSeq" id="XP_011505285.1">
    <property type="nucleotide sequence ID" value="XM_011506983.1"/>
</dbReference>
<dbReference type="Pfam" id="PF00333">
    <property type="entry name" value="Ribosomal_S5"/>
    <property type="match status" value="1"/>
</dbReference>
<evidence type="ECO:0000259" key="11">
    <source>
        <dbReference type="PROSITE" id="PS50881"/>
    </source>
</evidence>
<evidence type="ECO:0000256" key="8">
    <source>
        <dbReference type="ARBA" id="ARBA00062683"/>
    </source>
</evidence>
<name>A0AAJ7E2C8_9HYME</name>
<evidence type="ECO:0000256" key="7">
    <source>
        <dbReference type="ARBA" id="ARBA00041606"/>
    </source>
</evidence>
<evidence type="ECO:0000313" key="13">
    <source>
        <dbReference type="RefSeq" id="XP_011505285.1"/>
    </source>
</evidence>
<evidence type="ECO:0000313" key="12">
    <source>
        <dbReference type="Proteomes" id="UP000695007"/>
    </source>
</evidence>
<dbReference type="AlphaFoldDB" id="A0AAJ7E2C8"/>
<dbReference type="Gene3D" id="3.30.230.10">
    <property type="match status" value="1"/>
</dbReference>
<dbReference type="GO" id="GO:0006412">
    <property type="term" value="P:translation"/>
    <property type="evidence" value="ECO:0007669"/>
    <property type="project" value="InterPro"/>
</dbReference>
<evidence type="ECO:0000256" key="3">
    <source>
        <dbReference type="ARBA" id="ARBA00022980"/>
    </source>
</evidence>
<evidence type="ECO:0000256" key="4">
    <source>
        <dbReference type="ARBA" id="ARBA00023128"/>
    </source>
</evidence>
<keyword evidence="4" id="KW-0496">Mitochondrion</keyword>
<organism evidence="12 13">
    <name type="scientific">Ceratosolen solmsi marchali</name>
    <dbReference type="NCBI Taxonomy" id="326594"/>
    <lineage>
        <taxon>Eukaryota</taxon>
        <taxon>Metazoa</taxon>
        <taxon>Ecdysozoa</taxon>
        <taxon>Arthropoda</taxon>
        <taxon>Hexapoda</taxon>
        <taxon>Insecta</taxon>
        <taxon>Pterygota</taxon>
        <taxon>Neoptera</taxon>
        <taxon>Endopterygota</taxon>
        <taxon>Hymenoptera</taxon>
        <taxon>Apocrita</taxon>
        <taxon>Proctotrupomorpha</taxon>
        <taxon>Chalcidoidea</taxon>
        <taxon>Agaonidae</taxon>
        <taxon>Agaoninae</taxon>
        <taxon>Ceratosolen</taxon>
    </lineage>
</organism>
<dbReference type="InterPro" id="IPR014721">
    <property type="entry name" value="Ribsml_uS5_D2-typ_fold_subgr"/>
</dbReference>
<reference evidence="13" key="1">
    <citation type="submission" date="2025-08" db="UniProtKB">
        <authorList>
            <consortium name="RefSeq"/>
        </authorList>
    </citation>
    <scope>IDENTIFICATION</scope>
</reference>
<dbReference type="GO" id="GO:0005743">
    <property type="term" value="C:mitochondrial inner membrane"/>
    <property type="evidence" value="ECO:0007669"/>
    <property type="project" value="UniProtKB-ARBA"/>
</dbReference>
<accession>A0AAJ7E2C8</accession>
<dbReference type="GO" id="GO:0003735">
    <property type="term" value="F:structural constituent of ribosome"/>
    <property type="evidence" value="ECO:0007669"/>
    <property type="project" value="UniProtKB-UniRule"/>
</dbReference>
<dbReference type="InterPro" id="IPR005324">
    <property type="entry name" value="Ribosomal_uS5_C"/>
</dbReference>
<evidence type="ECO:0000256" key="5">
    <source>
        <dbReference type="ARBA" id="ARBA00023274"/>
    </source>
</evidence>
<dbReference type="Gene3D" id="3.30.160.20">
    <property type="match status" value="1"/>
</dbReference>
<dbReference type="GeneID" id="105368077"/>
<dbReference type="PROSITE" id="PS50881">
    <property type="entry name" value="S5_DSRBD"/>
    <property type="match status" value="1"/>
</dbReference>
<dbReference type="GO" id="GO:0003723">
    <property type="term" value="F:RNA binding"/>
    <property type="evidence" value="ECO:0007669"/>
    <property type="project" value="InterPro"/>
</dbReference>
<keyword evidence="3 9" id="KW-0689">Ribosomal protein</keyword>
<comment type="subcellular location">
    <subcellularLocation>
        <location evidence="1">Mitochondrion</location>
    </subcellularLocation>
</comment>
<dbReference type="KEGG" id="csol:105368077"/>
<dbReference type="Pfam" id="PF21251">
    <property type="entry name" value="Ribosomal_uS5m_N"/>
    <property type="match status" value="1"/>
</dbReference>